<feature type="signal peptide" evidence="1">
    <location>
        <begin position="1"/>
        <end position="25"/>
    </location>
</feature>
<accession>A0AAN7K2Y2</accession>
<keyword evidence="3" id="KW-1185">Reference proteome</keyword>
<dbReference type="EMBL" id="JAXIOK010000012">
    <property type="protein sequence ID" value="KAK4757671.1"/>
    <property type="molecule type" value="Genomic_DNA"/>
</dbReference>
<protein>
    <submittedName>
        <fullName evidence="2">Uncharacterized protein</fullName>
    </submittedName>
</protein>
<sequence>MAPKCLLHVCLIAVVLLQPLPHSLGDFLPSFLSPIPEQLCKTVECGKGSCKPPSSNPLSYECECDAGWKKFEDISFFPCVIPNCSLDTSCMEGVSSPKENTNRTILDPCYWADCGGGTCNKTSIFTYECVCQEGYYNLLNTSIFPCFKQCAIGLDCSGLGISSPNTSVASPDVAENNHTNASPAFQGCSPWPIIAMLLVTLSST</sequence>
<dbReference type="PANTHER" id="PTHR33881:SF7">
    <property type="entry name" value="NEUROGENIC LOCUS NOTCH-LIKE PROTEIN"/>
    <property type="match status" value="1"/>
</dbReference>
<gene>
    <name evidence="2" type="ORF">SAY87_018972</name>
</gene>
<dbReference type="PANTHER" id="PTHR33881">
    <property type="entry name" value="NEUROGENIC LOCUS NOTCH-LIKE PROTEIN"/>
    <property type="match status" value="1"/>
</dbReference>
<organism evidence="2 3">
    <name type="scientific">Trapa incisa</name>
    <dbReference type="NCBI Taxonomy" id="236973"/>
    <lineage>
        <taxon>Eukaryota</taxon>
        <taxon>Viridiplantae</taxon>
        <taxon>Streptophyta</taxon>
        <taxon>Embryophyta</taxon>
        <taxon>Tracheophyta</taxon>
        <taxon>Spermatophyta</taxon>
        <taxon>Magnoliopsida</taxon>
        <taxon>eudicotyledons</taxon>
        <taxon>Gunneridae</taxon>
        <taxon>Pentapetalae</taxon>
        <taxon>rosids</taxon>
        <taxon>malvids</taxon>
        <taxon>Myrtales</taxon>
        <taxon>Lythraceae</taxon>
        <taxon>Trapa</taxon>
    </lineage>
</organism>
<dbReference type="Proteomes" id="UP001345219">
    <property type="component" value="Chromosome 15"/>
</dbReference>
<feature type="chain" id="PRO_5042989306" evidence="1">
    <location>
        <begin position="26"/>
        <end position="204"/>
    </location>
</feature>
<keyword evidence="1" id="KW-0732">Signal</keyword>
<evidence type="ECO:0000313" key="2">
    <source>
        <dbReference type="EMBL" id="KAK4757671.1"/>
    </source>
</evidence>
<name>A0AAN7K2Y2_9MYRT</name>
<proteinExistence type="predicted"/>
<evidence type="ECO:0000256" key="1">
    <source>
        <dbReference type="SAM" id="SignalP"/>
    </source>
</evidence>
<dbReference type="AlphaFoldDB" id="A0AAN7K2Y2"/>
<comment type="caution">
    <text evidence="2">The sequence shown here is derived from an EMBL/GenBank/DDBJ whole genome shotgun (WGS) entry which is preliminary data.</text>
</comment>
<reference evidence="2 3" key="1">
    <citation type="journal article" date="2023" name="Hortic Res">
        <title>Pangenome of water caltrop reveals structural variations and asymmetric subgenome divergence after allopolyploidization.</title>
        <authorList>
            <person name="Zhang X."/>
            <person name="Chen Y."/>
            <person name="Wang L."/>
            <person name="Yuan Y."/>
            <person name="Fang M."/>
            <person name="Shi L."/>
            <person name="Lu R."/>
            <person name="Comes H.P."/>
            <person name="Ma Y."/>
            <person name="Chen Y."/>
            <person name="Huang G."/>
            <person name="Zhou Y."/>
            <person name="Zheng Z."/>
            <person name="Qiu Y."/>
        </authorList>
    </citation>
    <scope>NUCLEOTIDE SEQUENCE [LARGE SCALE GENOMIC DNA]</scope>
    <source>
        <tissue evidence="2">Roots</tissue>
    </source>
</reference>
<evidence type="ECO:0000313" key="3">
    <source>
        <dbReference type="Proteomes" id="UP001345219"/>
    </source>
</evidence>